<dbReference type="InterPro" id="IPR051676">
    <property type="entry name" value="UPF0053_domain"/>
</dbReference>
<reference evidence="13 14" key="2">
    <citation type="submission" date="2020-08" db="EMBL/GenBank/DDBJ databases">
        <authorList>
            <person name="Partida-Martinez L."/>
            <person name="Huntemann M."/>
            <person name="Clum A."/>
            <person name="Wang J."/>
            <person name="Palaniappan K."/>
            <person name="Ritter S."/>
            <person name="Chen I.-M."/>
            <person name="Stamatis D."/>
            <person name="Reddy T."/>
            <person name="O'Malley R."/>
            <person name="Daum C."/>
            <person name="Shapiro N."/>
            <person name="Ivanova N."/>
            <person name="Kyrpides N."/>
            <person name="Woyke T."/>
        </authorList>
    </citation>
    <scope>NUCLEOTIDE SEQUENCE [LARGE SCALE GENOMIC DNA]</scope>
    <source>
        <strain evidence="13 14">AS2.23</strain>
    </source>
</reference>
<dbReference type="InterPro" id="IPR044751">
    <property type="entry name" value="Ion_transp-like_CBS"/>
</dbReference>
<comment type="subcellular location">
    <subcellularLocation>
        <location evidence="1">Cell membrane</location>
        <topology evidence="1">Multi-pass membrane protein</topology>
    </subcellularLocation>
</comment>
<reference evidence="13 14" key="1">
    <citation type="submission" date="2020-08" db="EMBL/GenBank/DDBJ databases">
        <title>The Agave Microbiome: Exploring the role of microbial communities in plant adaptations to desert environments.</title>
        <authorList>
            <person name="Partida-Martinez L.P."/>
        </authorList>
    </citation>
    <scope>NUCLEOTIDE SEQUENCE [LARGE SCALE GENOMIC DNA]</scope>
    <source>
        <strain evidence="13 14">AS2.23</strain>
    </source>
</reference>
<evidence type="ECO:0000256" key="7">
    <source>
        <dbReference type="ARBA" id="ARBA00023122"/>
    </source>
</evidence>
<accession>A0A7W4TK55</accession>
<evidence type="ECO:0000256" key="6">
    <source>
        <dbReference type="ARBA" id="ARBA00022989"/>
    </source>
</evidence>
<dbReference type="InterPro" id="IPR002550">
    <property type="entry name" value="CNNM"/>
</dbReference>
<evidence type="ECO:0000259" key="11">
    <source>
        <dbReference type="PROSITE" id="PS51371"/>
    </source>
</evidence>
<evidence type="ECO:0000256" key="5">
    <source>
        <dbReference type="ARBA" id="ARBA00022737"/>
    </source>
</evidence>
<dbReference type="PROSITE" id="PS51371">
    <property type="entry name" value="CBS"/>
    <property type="match status" value="2"/>
</dbReference>
<evidence type="ECO:0000259" key="12">
    <source>
        <dbReference type="PROSITE" id="PS51846"/>
    </source>
</evidence>
<name>A0A7W4TK55_KINRA</name>
<dbReference type="EMBL" id="JACHVY010000001">
    <property type="protein sequence ID" value="MBB2900088.1"/>
    <property type="molecule type" value="Genomic_DNA"/>
</dbReference>
<organism evidence="13 14">
    <name type="scientific">Kineococcus radiotolerans</name>
    <dbReference type="NCBI Taxonomy" id="131568"/>
    <lineage>
        <taxon>Bacteria</taxon>
        <taxon>Bacillati</taxon>
        <taxon>Actinomycetota</taxon>
        <taxon>Actinomycetes</taxon>
        <taxon>Kineosporiales</taxon>
        <taxon>Kineosporiaceae</taxon>
        <taxon>Kineococcus</taxon>
    </lineage>
</organism>
<dbReference type="CDD" id="cd04590">
    <property type="entry name" value="CBS_pair_CorC_HlyC_assoc"/>
    <property type="match status" value="1"/>
</dbReference>
<dbReference type="InterPro" id="IPR000644">
    <property type="entry name" value="CBS_dom"/>
</dbReference>
<dbReference type="GO" id="GO:0050660">
    <property type="term" value="F:flavin adenine dinucleotide binding"/>
    <property type="evidence" value="ECO:0007669"/>
    <property type="project" value="InterPro"/>
</dbReference>
<dbReference type="Pfam" id="PF00571">
    <property type="entry name" value="CBS"/>
    <property type="match status" value="2"/>
</dbReference>
<keyword evidence="8 10" id="KW-0472">Membrane</keyword>
<evidence type="ECO:0000313" key="13">
    <source>
        <dbReference type="EMBL" id="MBB2900088.1"/>
    </source>
</evidence>
<keyword evidence="6 10" id="KW-1133">Transmembrane helix</keyword>
<proteinExistence type="inferred from homology"/>
<dbReference type="Gene3D" id="3.30.465.10">
    <property type="match status" value="1"/>
</dbReference>
<sequence>MLTEWLLLLVGVLLTLGTAVFVAAEFALVTLDRFSVEKAVEDGDKRAAGILPALRTLSTQLSGAQVGITLTTLLVGYLTKPSLASLLNGPLTSAGLSPDSADSVAGILAVVVAAAFSMVVGELIPKNLALSVPLRTAGVVAPLQRGFTWATGPLLKVLNGSANWFLRRIGVEPQEELSGARSARELAALVRRSADMGTLDEGTANLISRSLLFGDQTAADVMTPRVRMEAIRLDETAADVVARARTTGHSRFPVTGDDDDDVRGVVHVKAAVAVPPERRHDVPAAALMADARRVPDSLTLEPLLLQLRQKGLQLAVVVDEYGGTAGVVTLEDLVEEIVGDVSDEHDRDRGGLRQHRDASWTVPGLARPDEVRDATGVEVPEDPAYETLGGFVMSRLRRIPAVGDEIELDGAVLRVARMEGRRVERLRLRPRPVTPVGTVPAPEAAGAVAGGDR</sequence>
<dbReference type="OMA" id="TIGGYMM"/>
<evidence type="ECO:0000256" key="3">
    <source>
        <dbReference type="ARBA" id="ARBA00022475"/>
    </source>
</evidence>
<feature type="domain" description="CBS" evidence="11">
    <location>
        <begin position="222"/>
        <end position="282"/>
    </location>
</feature>
<keyword evidence="5" id="KW-0677">Repeat</keyword>
<dbReference type="InterPro" id="IPR016169">
    <property type="entry name" value="FAD-bd_PCMH_sub2"/>
</dbReference>
<dbReference type="PANTHER" id="PTHR43099">
    <property type="entry name" value="UPF0053 PROTEIN YRKA"/>
    <property type="match status" value="1"/>
</dbReference>
<dbReference type="InterPro" id="IPR046342">
    <property type="entry name" value="CBS_dom_sf"/>
</dbReference>
<dbReference type="Gene3D" id="3.10.580.10">
    <property type="entry name" value="CBS-domain"/>
    <property type="match status" value="1"/>
</dbReference>
<evidence type="ECO:0000256" key="8">
    <source>
        <dbReference type="ARBA" id="ARBA00023136"/>
    </source>
</evidence>
<evidence type="ECO:0000256" key="9">
    <source>
        <dbReference type="PROSITE-ProRule" id="PRU00703"/>
    </source>
</evidence>
<protein>
    <submittedName>
        <fullName evidence="13">CBS domain containing-hemolysin-like protein</fullName>
    </submittedName>
</protein>
<comment type="caution">
    <text evidence="13">The sequence shown here is derived from an EMBL/GenBank/DDBJ whole genome shotgun (WGS) entry which is preliminary data.</text>
</comment>
<dbReference type="InterPro" id="IPR005170">
    <property type="entry name" value="Transptr-assoc_dom"/>
</dbReference>
<dbReference type="SUPFAM" id="SSF54631">
    <property type="entry name" value="CBS-domain pair"/>
    <property type="match status" value="1"/>
</dbReference>
<dbReference type="AlphaFoldDB" id="A0A7W4TK55"/>
<dbReference type="SMART" id="SM01091">
    <property type="entry name" value="CorC_HlyC"/>
    <property type="match status" value="1"/>
</dbReference>
<gene>
    <name evidence="13" type="ORF">FHR75_000876</name>
</gene>
<comment type="similarity">
    <text evidence="2">Belongs to the UPF0053 family.</text>
</comment>
<evidence type="ECO:0000256" key="2">
    <source>
        <dbReference type="ARBA" id="ARBA00006337"/>
    </source>
</evidence>
<dbReference type="PANTHER" id="PTHR43099:SF6">
    <property type="entry name" value="UPF0053 PROTEIN RV1842C"/>
    <property type="match status" value="1"/>
</dbReference>
<dbReference type="Proteomes" id="UP000533269">
    <property type="component" value="Unassembled WGS sequence"/>
</dbReference>
<feature type="domain" description="CNNM transmembrane" evidence="12">
    <location>
        <begin position="1"/>
        <end position="203"/>
    </location>
</feature>
<dbReference type="RefSeq" id="WP_012084422.1">
    <property type="nucleotide sequence ID" value="NZ_JACHVY010000001.1"/>
</dbReference>
<keyword evidence="7 9" id="KW-0129">CBS domain</keyword>
<feature type="domain" description="CBS" evidence="11">
    <location>
        <begin position="287"/>
        <end position="347"/>
    </location>
</feature>
<keyword evidence="4 10" id="KW-0812">Transmembrane</keyword>
<evidence type="ECO:0000313" key="14">
    <source>
        <dbReference type="Proteomes" id="UP000533269"/>
    </source>
</evidence>
<dbReference type="PROSITE" id="PS51846">
    <property type="entry name" value="CNNM"/>
    <property type="match status" value="1"/>
</dbReference>
<dbReference type="Pfam" id="PF03471">
    <property type="entry name" value="CorC_HlyC"/>
    <property type="match status" value="1"/>
</dbReference>
<dbReference type="InterPro" id="IPR036318">
    <property type="entry name" value="FAD-bd_PCMH-like_sf"/>
</dbReference>
<dbReference type="Pfam" id="PF01595">
    <property type="entry name" value="CNNM"/>
    <property type="match status" value="1"/>
</dbReference>
<dbReference type="SUPFAM" id="SSF56176">
    <property type="entry name" value="FAD-binding/transporter-associated domain-like"/>
    <property type="match status" value="1"/>
</dbReference>
<evidence type="ECO:0000256" key="1">
    <source>
        <dbReference type="ARBA" id="ARBA00004651"/>
    </source>
</evidence>
<keyword evidence="3" id="KW-1003">Cell membrane</keyword>
<evidence type="ECO:0000256" key="10">
    <source>
        <dbReference type="PROSITE-ProRule" id="PRU01193"/>
    </source>
</evidence>
<evidence type="ECO:0000256" key="4">
    <source>
        <dbReference type="ARBA" id="ARBA00022692"/>
    </source>
</evidence>
<dbReference type="GO" id="GO:0005886">
    <property type="term" value="C:plasma membrane"/>
    <property type="evidence" value="ECO:0007669"/>
    <property type="project" value="UniProtKB-SubCell"/>
</dbReference>